<protein>
    <recommendedName>
        <fullName evidence="4">Beta propeller domain-containing protein</fullName>
    </recommendedName>
</protein>
<evidence type="ECO:0000256" key="1">
    <source>
        <dbReference type="SAM" id="SignalP"/>
    </source>
</evidence>
<reference evidence="2 3" key="1">
    <citation type="submission" date="2020-04" db="EMBL/GenBank/DDBJ databases">
        <title>Usitatibacter rugosus gen. nov., sp. nov. and Usitatibacter palustris sp. nov., novel members of Usitatibacteraceae fam. nov. within the order Nitrosomonadales isolated from soil.</title>
        <authorList>
            <person name="Huber K.J."/>
            <person name="Neumann-Schaal M."/>
            <person name="Geppert A."/>
            <person name="Luckner M."/>
            <person name="Wanner G."/>
            <person name="Overmann J."/>
        </authorList>
    </citation>
    <scope>NUCLEOTIDE SEQUENCE [LARGE SCALE GENOMIC DNA]</scope>
    <source>
        <strain evidence="2 3">0125_3</strain>
    </source>
</reference>
<proteinExistence type="predicted"/>
<sequence length="635" mass="68124">MKRFPIVVLAAALIAAALPATARSLIPIPPAKTLTAFKDEAELKDWLEKERKRQAPPGRRALGAMADSMSAQNAPALTSPAAPAAKAMAGTAKEESITNTQTVGVDEGGIVKVHGEHLVILRRGRLFTVAMGASLSPASYADAFGEGVDPRGAWYDEMLIHRNTVIVIGYSYARGGTEVGLFDIDRAGKLSHRGTYHLKSNDYYSSRNYASRLVGDKLVFYTPLYLNLHGDTLAGFPAMRKWSKDAVPADFKRIAPATRIYRTDDAVEGQGLTLHTVTSCDLAKRDMACEATGVLGPAGRVFYVSQENVFVWTTDHRRVAKEARSASAVFRMPLSGAPPTALKASGSPIDQFSFLESDGFLNVLVRSEGRGETMWSSESSAGSTALMRVSLDRFGNGTDAAPAEAYRKLPSPAGYTVQNRFVGSWLLYGSGSTWGGPNATKRNPLHAVRWDLCDAPQTISLPHGVDRIEALGRHALVVGTAGKDLLLSSVRLDDTATVAHRFTREDAAQGETRSHGFFYKPDTDDTGLLGLPVVGGGRAGHKQLRDGSAAVMFMRNDALMLGDIGELGAKATGTDDACKASCVDWYGNARPVFLRGRIFALLGYEIVEGRFSSGTINEVGRASFAPGAQRIARAP</sequence>
<evidence type="ECO:0008006" key="4">
    <source>
        <dbReference type="Google" id="ProtNLM"/>
    </source>
</evidence>
<keyword evidence="1" id="KW-0732">Signal</keyword>
<dbReference type="InterPro" id="IPR019198">
    <property type="entry name" value="Beta_propeller_containing"/>
</dbReference>
<feature type="chain" id="PRO_5026659626" description="Beta propeller domain-containing protein" evidence="1">
    <location>
        <begin position="23"/>
        <end position="635"/>
    </location>
</feature>
<dbReference type="EMBL" id="CP053069">
    <property type="protein sequence ID" value="QJR10201.1"/>
    <property type="molecule type" value="Genomic_DNA"/>
</dbReference>
<organism evidence="2 3">
    <name type="scientific">Usitatibacter rugosus</name>
    <dbReference type="NCBI Taxonomy" id="2732067"/>
    <lineage>
        <taxon>Bacteria</taxon>
        <taxon>Pseudomonadati</taxon>
        <taxon>Pseudomonadota</taxon>
        <taxon>Betaproteobacteria</taxon>
        <taxon>Nitrosomonadales</taxon>
        <taxon>Usitatibacteraceae</taxon>
        <taxon>Usitatibacter</taxon>
    </lineage>
</organism>
<keyword evidence="3" id="KW-1185">Reference proteome</keyword>
<evidence type="ECO:0000313" key="3">
    <source>
        <dbReference type="Proteomes" id="UP000501534"/>
    </source>
</evidence>
<evidence type="ECO:0000313" key="2">
    <source>
        <dbReference type="EMBL" id="QJR10201.1"/>
    </source>
</evidence>
<dbReference type="Proteomes" id="UP000501534">
    <property type="component" value="Chromosome"/>
</dbReference>
<dbReference type="RefSeq" id="WP_171090545.1">
    <property type="nucleotide sequence ID" value="NZ_CP053069.1"/>
</dbReference>
<dbReference type="Pfam" id="PF09826">
    <property type="entry name" value="Beta_propel"/>
    <property type="match status" value="1"/>
</dbReference>
<dbReference type="KEGG" id="uru:DSM104443_01255"/>
<feature type="signal peptide" evidence="1">
    <location>
        <begin position="1"/>
        <end position="22"/>
    </location>
</feature>
<dbReference type="AlphaFoldDB" id="A0A6M4GSH7"/>
<accession>A0A6M4GSH7</accession>
<gene>
    <name evidence="2" type="ORF">DSM104443_01255</name>
</gene>
<name>A0A6M4GSH7_9PROT</name>